<reference evidence="2 3" key="1">
    <citation type="submission" date="2018-06" db="EMBL/GenBank/DDBJ databases">
        <title>Genomic Encyclopedia of Type Strains, Phase III (KMG-III): the genomes of soil and plant-associated and newly described type strains.</title>
        <authorList>
            <person name="Whitman W."/>
        </authorList>
    </citation>
    <scope>NUCLEOTIDE SEQUENCE [LARGE SCALE GENOMIC DNA]</scope>
    <source>
        <strain evidence="2 3">ORS 1419</strain>
    </source>
</reference>
<dbReference type="SUPFAM" id="SSF48452">
    <property type="entry name" value="TPR-like"/>
    <property type="match status" value="1"/>
</dbReference>
<gene>
    <name evidence="2" type="ORF">C7477_1422</name>
</gene>
<name>A0A318T4B2_9HYPH</name>
<accession>A0A318T4B2</accession>
<feature type="domain" description="NB-ARC" evidence="1">
    <location>
        <begin position="380"/>
        <end position="545"/>
    </location>
</feature>
<dbReference type="Pfam" id="PF00931">
    <property type="entry name" value="NB-ARC"/>
    <property type="match status" value="1"/>
</dbReference>
<sequence>MENDLVFYEKDALLYRLHEGLKNSDKNVVFVVGAPLTAPYAGAPGVSDVAAVVELIRSRFKSNSHLEKLDAKLAGAANRYQEAFDFLSPRLGQDAANDVIKQAVAAALVSSGTQAWSEAISRLPEDQLQALDNDERAWHLTPAASALGGLIAKYSNRFGKILITSNFDPLVEVSIRRAGGIAWRTSLSVDGSINQSTADGCQVIHIHGYWHGSDTLHTNRQLVRSRPTLQNDLLVRLRDHIVVVMAYGGWRDIFTSALGGVVGNDNLFPEVLWCLYDEEPQVSEHLLSQLRPGIHRNRVTFYKGIDCHTFLPELLGLWDEDPSRIVDKPATTTAAAATEPSAASKPQSRSQLFRLAPLECDRPPNIGIWVGRENELRAFETSNAKVVIICGIGGEGKSALASHYITTLSEREGNYRFWDWRDCKEQSDRIRTQFVEVIVRFSDGKIASNELTEASDEDLVEVLIDQTRDAHAVLVFDNVDSYVDLENRVFTGAIDLLVQRFAASQSTSRVILTCRPDVQYTPSSVITFSMKGISADEAIDLFAKRAPGHSIPETDIRDAHTLTKGHAFWLDLLAVQVSKVPGTTLRKLLDDMRRGREEVPDVLSSIWDKLALREQTLLRFMAEAVRPETEITIHRFVASKVNYKNFMRALRSLISLNLIVVKPELDAPDLYDLHPLVRQFVRTRFERAERADFIIVVIGQYKAIIRAIGSVLGVNLPFALLERWSQKAELEVSAGMYDDAFETLVEIKDALIGGGHVQEYVRVGRLLFESIDWETAATKYKQFDNVVGTMVSAFDGLGDRESADSLLMRYEATIPHKTARYIKFCDVKSYSYWQRGEFHPAIDWARRGVSLKKDSHVDSNYDCQHTLALAERDAGHPTEALEYFRKDWTVEQIVAEAEGVPEDGPMYGNVGRCLQFMGRNDEALCCYKKSMKLLESDASFHSKSNRAYGRRWVGEVLVGMGDIAKAEAFFMDAIRILGSSAPLRVREIYNELEKLRDNASPFMSEARSSRIVRDWMAA</sequence>
<dbReference type="RefSeq" id="WP_146226126.1">
    <property type="nucleotide sequence ID" value="NZ_QJTF01000042.1"/>
</dbReference>
<dbReference type="Proteomes" id="UP000247454">
    <property type="component" value="Unassembled WGS sequence"/>
</dbReference>
<comment type="caution">
    <text evidence="2">The sequence shown here is derived from an EMBL/GenBank/DDBJ whole genome shotgun (WGS) entry which is preliminary data.</text>
</comment>
<dbReference type="Gene3D" id="3.40.50.300">
    <property type="entry name" value="P-loop containing nucleotide triphosphate hydrolases"/>
    <property type="match status" value="1"/>
</dbReference>
<dbReference type="Gene3D" id="1.25.40.10">
    <property type="entry name" value="Tetratricopeptide repeat domain"/>
    <property type="match status" value="1"/>
</dbReference>
<dbReference type="InterPro" id="IPR011990">
    <property type="entry name" value="TPR-like_helical_dom_sf"/>
</dbReference>
<keyword evidence="3" id="KW-1185">Reference proteome</keyword>
<protein>
    <submittedName>
        <fullName evidence="2">NB-ARC domain-containing protein</fullName>
    </submittedName>
</protein>
<evidence type="ECO:0000259" key="1">
    <source>
        <dbReference type="Pfam" id="PF00931"/>
    </source>
</evidence>
<evidence type="ECO:0000313" key="2">
    <source>
        <dbReference type="EMBL" id="PYE85124.1"/>
    </source>
</evidence>
<dbReference type="InterPro" id="IPR027417">
    <property type="entry name" value="P-loop_NTPase"/>
</dbReference>
<dbReference type="AlphaFoldDB" id="A0A318T4B2"/>
<dbReference type="SUPFAM" id="SSF52540">
    <property type="entry name" value="P-loop containing nucleoside triphosphate hydrolases"/>
    <property type="match status" value="1"/>
</dbReference>
<dbReference type="EMBL" id="QJTF01000042">
    <property type="protein sequence ID" value="PYE85124.1"/>
    <property type="molecule type" value="Genomic_DNA"/>
</dbReference>
<dbReference type="InterPro" id="IPR002182">
    <property type="entry name" value="NB-ARC"/>
</dbReference>
<proteinExistence type="predicted"/>
<evidence type="ECO:0000313" key="3">
    <source>
        <dbReference type="Proteomes" id="UP000247454"/>
    </source>
</evidence>
<organism evidence="2 3">
    <name type="scientific">Phyllobacterium leguminum</name>
    <dbReference type="NCBI Taxonomy" id="314237"/>
    <lineage>
        <taxon>Bacteria</taxon>
        <taxon>Pseudomonadati</taxon>
        <taxon>Pseudomonadota</taxon>
        <taxon>Alphaproteobacteria</taxon>
        <taxon>Hyphomicrobiales</taxon>
        <taxon>Phyllobacteriaceae</taxon>
        <taxon>Phyllobacterium</taxon>
    </lineage>
</organism>
<dbReference type="OrthoDB" id="5509947at2"/>
<dbReference type="GO" id="GO:0043531">
    <property type="term" value="F:ADP binding"/>
    <property type="evidence" value="ECO:0007669"/>
    <property type="project" value="InterPro"/>
</dbReference>